<proteinExistence type="predicted"/>
<dbReference type="AntiFam" id="ANF00237">
    <property type="entry name" value="Shadow ORF (opposite ahcY)"/>
</dbReference>
<reference evidence="1" key="1">
    <citation type="submission" date="2019-08" db="EMBL/GenBank/DDBJ databases">
        <authorList>
            <person name="Kucharzyk K."/>
            <person name="Murdoch R.W."/>
            <person name="Higgins S."/>
            <person name="Loffler F."/>
        </authorList>
    </citation>
    <scope>NUCLEOTIDE SEQUENCE</scope>
</reference>
<comment type="caution">
    <text evidence="1">The sequence shown here is derived from an EMBL/GenBank/DDBJ whole genome shotgun (WGS) entry which is preliminary data.</text>
</comment>
<sequence>MSVRENIFIHLWLDIYLLHTRIFFQFFHLNFIIEVTYITYHRSIFHFFHMLNTDDVFITGSGYKHIALGKRIFHGTYFKTFHGSLQRTNRIDLGHQYPCTISAHRLSGTFTHITVTTNHDYLTGKHEVGSTFNTICQ</sequence>
<evidence type="ECO:0000313" key="1">
    <source>
        <dbReference type="EMBL" id="MPN38674.1"/>
    </source>
</evidence>
<accession>A0A645HR93</accession>
<dbReference type="AlphaFoldDB" id="A0A645HR93"/>
<protein>
    <submittedName>
        <fullName evidence="1">Uncharacterized protein</fullName>
    </submittedName>
</protein>
<gene>
    <name evidence="1" type="ORF">SDC9_186199</name>
</gene>
<organism evidence="1">
    <name type="scientific">bioreactor metagenome</name>
    <dbReference type="NCBI Taxonomy" id="1076179"/>
    <lineage>
        <taxon>unclassified sequences</taxon>
        <taxon>metagenomes</taxon>
        <taxon>ecological metagenomes</taxon>
    </lineage>
</organism>
<dbReference type="EMBL" id="VSSQ01094050">
    <property type="protein sequence ID" value="MPN38674.1"/>
    <property type="molecule type" value="Genomic_DNA"/>
</dbReference>
<name>A0A645HR93_9ZZZZ</name>